<dbReference type="Proteomes" id="UP000039865">
    <property type="component" value="Unassembled WGS sequence"/>
</dbReference>
<sequence>MSSTQQEENKLYQNSTQEQLDKEILKQKLREEAQKIKIRQVEGPYNFDNPHLEHKTKRQKKLEELENKYKDKPKIAFHTLTDEGNLKFMQIKRDMIWTTLGWSFIGNFAGILMVQYIEKSSDRWKTLKHIRKREGMKVVSFIGTVLAFTYYGYGRARQDFVREKLKIVDQFSVSSTTK</sequence>
<organism evidence="2 3">
    <name type="scientific">Stylonychia lemnae</name>
    <name type="common">Ciliate</name>
    <dbReference type="NCBI Taxonomy" id="5949"/>
    <lineage>
        <taxon>Eukaryota</taxon>
        <taxon>Sar</taxon>
        <taxon>Alveolata</taxon>
        <taxon>Ciliophora</taxon>
        <taxon>Intramacronucleata</taxon>
        <taxon>Spirotrichea</taxon>
        <taxon>Stichotrichia</taxon>
        <taxon>Sporadotrichida</taxon>
        <taxon>Oxytrichidae</taxon>
        <taxon>Stylonychinae</taxon>
        <taxon>Stylonychia</taxon>
    </lineage>
</organism>
<dbReference type="AlphaFoldDB" id="A0A078ATD3"/>
<evidence type="ECO:0000313" key="3">
    <source>
        <dbReference type="Proteomes" id="UP000039865"/>
    </source>
</evidence>
<accession>A0A078ATD3</accession>
<keyword evidence="3" id="KW-1185">Reference proteome</keyword>
<name>A0A078ATD3_STYLE</name>
<dbReference type="OrthoDB" id="10425269at2759"/>
<feature type="transmembrane region" description="Helical" evidence="1">
    <location>
        <begin position="95"/>
        <end position="114"/>
    </location>
</feature>
<dbReference type="EMBL" id="CCKQ01013770">
    <property type="protein sequence ID" value="CDW85469.1"/>
    <property type="molecule type" value="Genomic_DNA"/>
</dbReference>
<evidence type="ECO:0000313" key="2">
    <source>
        <dbReference type="EMBL" id="CDW85469.1"/>
    </source>
</evidence>
<keyword evidence="1" id="KW-1133">Transmembrane helix</keyword>
<proteinExistence type="predicted"/>
<evidence type="ECO:0008006" key="4">
    <source>
        <dbReference type="Google" id="ProtNLM"/>
    </source>
</evidence>
<evidence type="ECO:0000256" key="1">
    <source>
        <dbReference type="SAM" id="Phobius"/>
    </source>
</evidence>
<dbReference type="InParanoid" id="A0A078ATD3"/>
<gene>
    <name evidence="2" type="primary">Contig15711.g16740</name>
    <name evidence="2" type="ORF">STYLEM_14547</name>
</gene>
<keyword evidence="1" id="KW-0812">Transmembrane</keyword>
<feature type="transmembrane region" description="Helical" evidence="1">
    <location>
        <begin position="135"/>
        <end position="153"/>
    </location>
</feature>
<reference evidence="2 3" key="1">
    <citation type="submission" date="2014-06" db="EMBL/GenBank/DDBJ databases">
        <authorList>
            <person name="Swart Estienne"/>
        </authorList>
    </citation>
    <scope>NUCLEOTIDE SEQUENCE [LARGE SCALE GENOMIC DNA]</scope>
    <source>
        <strain evidence="2 3">130c</strain>
    </source>
</reference>
<protein>
    <recommendedName>
        <fullName evidence="4">Transmembrane protein</fullName>
    </recommendedName>
</protein>
<keyword evidence="1" id="KW-0472">Membrane</keyword>